<keyword evidence="2" id="KW-1185">Reference proteome</keyword>
<comment type="caution">
    <text evidence="1">The sequence shown here is derived from an EMBL/GenBank/DDBJ whole genome shotgun (WGS) entry which is preliminary data.</text>
</comment>
<proteinExistence type="predicted"/>
<reference evidence="1" key="2">
    <citation type="submission" date="2020-09" db="EMBL/GenBank/DDBJ databases">
        <authorList>
            <person name="Sun Q."/>
            <person name="Ohkuma M."/>
        </authorList>
    </citation>
    <scope>NUCLEOTIDE SEQUENCE</scope>
    <source>
        <strain evidence="1">JCM 4714</strain>
    </source>
</reference>
<dbReference type="EMBL" id="BMVG01000002">
    <property type="protein sequence ID" value="GHE00085.1"/>
    <property type="molecule type" value="Genomic_DNA"/>
</dbReference>
<protein>
    <submittedName>
        <fullName evidence="1">Uncharacterized protein</fullName>
    </submittedName>
</protein>
<reference evidence="1" key="1">
    <citation type="journal article" date="2014" name="Int. J. Syst. Evol. Microbiol.">
        <title>Complete genome sequence of Corynebacterium casei LMG S-19264T (=DSM 44701T), isolated from a smear-ripened cheese.</title>
        <authorList>
            <consortium name="US DOE Joint Genome Institute (JGI-PGF)"/>
            <person name="Walter F."/>
            <person name="Albersmeier A."/>
            <person name="Kalinowski J."/>
            <person name="Ruckert C."/>
        </authorList>
    </citation>
    <scope>NUCLEOTIDE SEQUENCE</scope>
    <source>
        <strain evidence="1">JCM 4714</strain>
    </source>
</reference>
<dbReference type="Proteomes" id="UP000655443">
    <property type="component" value="Unassembled WGS sequence"/>
</dbReference>
<dbReference type="AlphaFoldDB" id="A0A919D0J9"/>
<sequence>MAVVARPIADPTSRAISTRLSPIESSSSWYASRIRVFLSYVRVLGFSGAVTPNGPSAPWQYRRCDPHAPTLWPVRVRFCHPK</sequence>
<organism evidence="1 2">
    <name type="scientific">Streptomyces alanosinicus</name>
    <dbReference type="NCBI Taxonomy" id="68171"/>
    <lineage>
        <taxon>Bacteria</taxon>
        <taxon>Bacillati</taxon>
        <taxon>Actinomycetota</taxon>
        <taxon>Actinomycetes</taxon>
        <taxon>Kitasatosporales</taxon>
        <taxon>Streptomycetaceae</taxon>
        <taxon>Streptomyces</taxon>
    </lineage>
</organism>
<evidence type="ECO:0000313" key="2">
    <source>
        <dbReference type="Proteomes" id="UP000655443"/>
    </source>
</evidence>
<accession>A0A919D0J9</accession>
<gene>
    <name evidence="1" type="ORF">GCM10010339_13640</name>
</gene>
<name>A0A919D0J9_9ACTN</name>
<evidence type="ECO:0000313" key="1">
    <source>
        <dbReference type="EMBL" id="GHE00085.1"/>
    </source>
</evidence>